<sequence>MNSYRQIIYHIVFLTKNRTPGIEDRYCHDLYRYIGGVIKKRNSIYYEINGVADHIHILSDLHPSIALADLIKEIKVASSSWLKQSGKFPHFDGWQEGYAAFTYSIKEKPNLVRYVQNQKIHHHTETLEAEYKRLLKEHEIKYDERYLL</sequence>
<feature type="domain" description="Transposase IS200-like" evidence="1">
    <location>
        <begin position="4"/>
        <end position="118"/>
    </location>
</feature>
<gene>
    <name evidence="2" type="ORF">SAMN04488109_3528</name>
</gene>
<accession>A0A1M5RR70</accession>
<organism evidence="2 3">
    <name type="scientific">Chryseolinea serpens</name>
    <dbReference type="NCBI Taxonomy" id="947013"/>
    <lineage>
        <taxon>Bacteria</taxon>
        <taxon>Pseudomonadati</taxon>
        <taxon>Bacteroidota</taxon>
        <taxon>Cytophagia</taxon>
        <taxon>Cytophagales</taxon>
        <taxon>Fulvivirgaceae</taxon>
        <taxon>Chryseolinea</taxon>
    </lineage>
</organism>
<dbReference type="RefSeq" id="WP_073136470.1">
    <property type="nucleotide sequence ID" value="NZ_FQWQ01000002.1"/>
</dbReference>
<proteinExistence type="predicted"/>
<dbReference type="OrthoDB" id="9797997at2"/>
<keyword evidence="3" id="KW-1185">Reference proteome</keyword>
<evidence type="ECO:0000313" key="3">
    <source>
        <dbReference type="Proteomes" id="UP000184212"/>
    </source>
</evidence>
<dbReference type="InterPro" id="IPR036515">
    <property type="entry name" value="Transposase_17_sf"/>
</dbReference>
<dbReference type="Pfam" id="PF01797">
    <property type="entry name" value="Y1_Tnp"/>
    <property type="match status" value="1"/>
</dbReference>
<reference evidence="2 3" key="1">
    <citation type="submission" date="2016-11" db="EMBL/GenBank/DDBJ databases">
        <authorList>
            <person name="Jaros S."/>
            <person name="Januszkiewicz K."/>
            <person name="Wedrychowicz H."/>
        </authorList>
    </citation>
    <scope>NUCLEOTIDE SEQUENCE [LARGE SCALE GENOMIC DNA]</scope>
    <source>
        <strain evidence="2 3">DSM 24574</strain>
    </source>
</reference>
<dbReference type="NCBIfam" id="NF033573">
    <property type="entry name" value="transpos_IS200"/>
    <property type="match status" value="1"/>
</dbReference>
<dbReference type="InterPro" id="IPR002686">
    <property type="entry name" value="Transposase_17"/>
</dbReference>
<dbReference type="GO" id="GO:0003677">
    <property type="term" value="F:DNA binding"/>
    <property type="evidence" value="ECO:0007669"/>
    <property type="project" value="InterPro"/>
</dbReference>
<dbReference type="EMBL" id="FQWQ01000002">
    <property type="protein sequence ID" value="SHH28689.1"/>
    <property type="molecule type" value="Genomic_DNA"/>
</dbReference>
<dbReference type="PANTHER" id="PTHR33360">
    <property type="entry name" value="TRANSPOSASE FOR INSERTION SEQUENCE ELEMENT IS200"/>
    <property type="match status" value="1"/>
</dbReference>
<dbReference type="SUPFAM" id="SSF143422">
    <property type="entry name" value="Transposase IS200-like"/>
    <property type="match status" value="1"/>
</dbReference>
<dbReference type="GO" id="GO:0006313">
    <property type="term" value="P:DNA transposition"/>
    <property type="evidence" value="ECO:0007669"/>
    <property type="project" value="InterPro"/>
</dbReference>
<dbReference type="AlphaFoldDB" id="A0A1M5RR70"/>
<dbReference type="Proteomes" id="UP000184212">
    <property type="component" value="Unassembled WGS sequence"/>
</dbReference>
<dbReference type="Gene3D" id="3.30.70.1290">
    <property type="entry name" value="Transposase IS200-like"/>
    <property type="match status" value="1"/>
</dbReference>
<name>A0A1M5RR70_9BACT</name>
<dbReference type="GO" id="GO:0004803">
    <property type="term" value="F:transposase activity"/>
    <property type="evidence" value="ECO:0007669"/>
    <property type="project" value="InterPro"/>
</dbReference>
<dbReference type="STRING" id="947013.SAMN04488109_3528"/>
<protein>
    <submittedName>
        <fullName evidence="2">REP element-mobilizing transposase RayT</fullName>
    </submittedName>
</protein>
<dbReference type="PANTHER" id="PTHR33360:SF2">
    <property type="entry name" value="TRANSPOSASE FOR INSERTION SEQUENCE ELEMENT IS200"/>
    <property type="match status" value="1"/>
</dbReference>
<evidence type="ECO:0000259" key="1">
    <source>
        <dbReference type="SMART" id="SM01321"/>
    </source>
</evidence>
<evidence type="ECO:0000313" key="2">
    <source>
        <dbReference type="EMBL" id="SHH28689.1"/>
    </source>
</evidence>
<dbReference type="SMART" id="SM01321">
    <property type="entry name" value="Y1_Tnp"/>
    <property type="match status" value="1"/>
</dbReference>